<accession>A0AAN8FG58</accession>
<gene>
    <name evidence="2" type="ORF">GCK32_021284</name>
</gene>
<evidence type="ECO:0000256" key="1">
    <source>
        <dbReference type="SAM" id="MobiDB-lite"/>
    </source>
</evidence>
<comment type="caution">
    <text evidence="2">The sequence shown here is derived from an EMBL/GenBank/DDBJ whole genome shotgun (WGS) entry which is preliminary data.</text>
</comment>
<name>A0AAN8FG58_TRICO</name>
<dbReference type="EMBL" id="WIXE01011812">
    <property type="protein sequence ID" value="KAK5976490.1"/>
    <property type="molecule type" value="Genomic_DNA"/>
</dbReference>
<dbReference type="Proteomes" id="UP001331761">
    <property type="component" value="Unassembled WGS sequence"/>
</dbReference>
<feature type="region of interest" description="Disordered" evidence="1">
    <location>
        <begin position="34"/>
        <end position="69"/>
    </location>
</feature>
<protein>
    <submittedName>
        <fullName evidence="2">Uncharacterized protein</fullName>
    </submittedName>
</protein>
<feature type="region of interest" description="Disordered" evidence="1">
    <location>
        <begin position="1"/>
        <end position="21"/>
    </location>
</feature>
<keyword evidence="3" id="KW-1185">Reference proteome</keyword>
<evidence type="ECO:0000313" key="3">
    <source>
        <dbReference type="Proteomes" id="UP001331761"/>
    </source>
</evidence>
<proteinExistence type="predicted"/>
<reference evidence="2 3" key="1">
    <citation type="submission" date="2019-10" db="EMBL/GenBank/DDBJ databases">
        <title>Assembly and Annotation for the nematode Trichostrongylus colubriformis.</title>
        <authorList>
            <person name="Martin J."/>
        </authorList>
    </citation>
    <scope>NUCLEOTIDE SEQUENCE [LARGE SCALE GENOMIC DNA]</scope>
    <source>
        <strain evidence="2">G859</strain>
        <tissue evidence="2">Whole worm</tissue>
    </source>
</reference>
<sequence>MSEAEQLDQSGGAPEAEVEEEAIFVKKEITVDMDQLANGEAPQPASVETADAEEEKSAQPAADEDRTEDQASFIVCRLKRGRCQPTRRSID</sequence>
<evidence type="ECO:0000313" key="2">
    <source>
        <dbReference type="EMBL" id="KAK5976490.1"/>
    </source>
</evidence>
<organism evidence="2 3">
    <name type="scientific">Trichostrongylus colubriformis</name>
    <name type="common">Black scour worm</name>
    <dbReference type="NCBI Taxonomy" id="6319"/>
    <lineage>
        <taxon>Eukaryota</taxon>
        <taxon>Metazoa</taxon>
        <taxon>Ecdysozoa</taxon>
        <taxon>Nematoda</taxon>
        <taxon>Chromadorea</taxon>
        <taxon>Rhabditida</taxon>
        <taxon>Rhabditina</taxon>
        <taxon>Rhabditomorpha</taxon>
        <taxon>Strongyloidea</taxon>
        <taxon>Trichostrongylidae</taxon>
        <taxon>Trichostrongylus</taxon>
    </lineage>
</organism>
<dbReference type="AlphaFoldDB" id="A0AAN8FG58"/>